<proteinExistence type="predicted"/>
<gene>
    <name evidence="1" type="ORF">F4821DRAFT_234787</name>
</gene>
<reference evidence="1 2" key="1">
    <citation type="journal article" date="2022" name="New Phytol.">
        <title>Ecological generalism drives hyperdiversity of secondary metabolite gene clusters in xylarialean endophytes.</title>
        <authorList>
            <person name="Franco M.E.E."/>
            <person name="Wisecaver J.H."/>
            <person name="Arnold A.E."/>
            <person name="Ju Y.M."/>
            <person name="Slot J.C."/>
            <person name="Ahrendt S."/>
            <person name="Moore L.P."/>
            <person name="Eastman K.E."/>
            <person name="Scott K."/>
            <person name="Konkel Z."/>
            <person name="Mondo S.J."/>
            <person name="Kuo A."/>
            <person name="Hayes R.D."/>
            <person name="Haridas S."/>
            <person name="Andreopoulos B."/>
            <person name="Riley R."/>
            <person name="LaButti K."/>
            <person name="Pangilinan J."/>
            <person name="Lipzen A."/>
            <person name="Amirebrahimi M."/>
            <person name="Yan J."/>
            <person name="Adam C."/>
            <person name="Keymanesh K."/>
            <person name="Ng V."/>
            <person name="Louie K."/>
            <person name="Northen T."/>
            <person name="Drula E."/>
            <person name="Henrissat B."/>
            <person name="Hsieh H.M."/>
            <person name="Youens-Clark K."/>
            <person name="Lutzoni F."/>
            <person name="Miadlikowska J."/>
            <person name="Eastwood D.C."/>
            <person name="Hamelin R.C."/>
            <person name="Grigoriev I.V."/>
            <person name="U'Ren J.M."/>
        </authorList>
    </citation>
    <scope>NUCLEOTIDE SEQUENCE [LARGE SCALE GENOMIC DNA]</scope>
    <source>
        <strain evidence="1 2">ER1909</strain>
    </source>
</reference>
<evidence type="ECO:0000313" key="1">
    <source>
        <dbReference type="EMBL" id="KAI6088175.1"/>
    </source>
</evidence>
<evidence type="ECO:0000313" key="2">
    <source>
        <dbReference type="Proteomes" id="UP001497680"/>
    </source>
</evidence>
<dbReference type="EMBL" id="MU394303">
    <property type="protein sequence ID" value="KAI6088175.1"/>
    <property type="molecule type" value="Genomic_DNA"/>
</dbReference>
<keyword evidence="2" id="KW-1185">Reference proteome</keyword>
<name>A0ACC0D6K0_9PEZI</name>
<comment type="caution">
    <text evidence="1">The sequence shown here is derived from an EMBL/GenBank/DDBJ whole genome shotgun (WGS) entry which is preliminary data.</text>
</comment>
<accession>A0ACC0D6K0</accession>
<dbReference type="Proteomes" id="UP001497680">
    <property type="component" value="Unassembled WGS sequence"/>
</dbReference>
<sequence length="507" mass="57340">MNLFLLPPEVVDLIFQYIVLSRELSRVMRVRHVSRQFRNYIDDAIVYLRYLSRYVNAPCWVNHLPLPMEYKDQRRAWLSYLCTYFTRQAMRERSNVSLPGRLYRVAKALCEEDGDAGSEAISTCLKSLIRLLASTTRTADLFQEPTNQLADGPDVDLEADIAVAAVYLGRKAHLDRLLAENEGLLRTVLGGFDISSPVFDSAFKAATRQGNLEMINFFLSGPMTANCQRDILCGASLYGHRATFDFALEARSISLPETDAQRRTNYDVPTVYNAIRDTPWPDQYERLAAILGPDSDMFQPHHNGLDSWLTRSAAADKVEMVRYFLAKGASPNPPDINTRHVRRRRAFRPLVRAIRYGSEASAKILLDAGADPNLCPPPRTALMEAAWTRSVSMVKLLLDHGADVNDGRPPPIVLAVIKEHLAMFQLLRERGARLDTPETGGWAMALAKSHGLDSMVELLVSEGVEEDAVLHRVAWHDENQWLYKHLWPVEQRYRLRSNGPPLREATP</sequence>
<protein>
    <submittedName>
        <fullName evidence="1">Ankyrin</fullName>
    </submittedName>
</protein>
<organism evidence="1 2">
    <name type="scientific">Hypoxylon rubiginosum</name>
    <dbReference type="NCBI Taxonomy" id="110542"/>
    <lineage>
        <taxon>Eukaryota</taxon>
        <taxon>Fungi</taxon>
        <taxon>Dikarya</taxon>
        <taxon>Ascomycota</taxon>
        <taxon>Pezizomycotina</taxon>
        <taxon>Sordariomycetes</taxon>
        <taxon>Xylariomycetidae</taxon>
        <taxon>Xylariales</taxon>
        <taxon>Hypoxylaceae</taxon>
        <taxon>Hypoxylon</taxon>
    </lineage>
</organism>